<proteinExistence type="predicted"/>
<dbReference type="Proteomes" id="UP000559027">
    <property type="component" value="Unassembled WGS sequence"/>
</dbReference>
<name>A0A8H5D533_9AGAR</name>
<keyword evidence="3" id="KW-1185">Reference proteome</keyword>
<sequence length="252" mass="27487">MNFNLLPQPLLPFDMERLPNIHVEGRNNRMNYTPNHSQVDNRVISPVLDTVERLSSLPPSWDSRLQSQQGSDLGTYGIPAMQGSHPTGYPPIGSPPIPPPLGRYPFPPNIHLGQRGMSWPPSGPVPYPYYQPFGAYHQGVFVPAPPHTAASASVPTSPIPPMTPGWPLSDYHQTPTVHPDHSTLSVPVATTNPSSSPGSVSTTTSMDLTVVTSLSGQHSESSNTSNGADSRKKKARIRWKWLIKLIQMLKPS</sequence>
<evidence type="ECO:0000313" key="2">
    <source>
        <dbReference type="EMBL" id="KAF5352853.1"/>
    </source>
</evidence>
<reference evidence="2 3" key="1">
    <citation type="journal article" date="2020" name="ISME J.">
        <title>Uncovering the hidden diversity of litter-decomposition mechanisms in mushroom-forming fungi.</title>
        <authorList>
            <person name="Floudas D."/>
            <person name="Bentzer J."/>
            <person name="Ahren D."/>
            <person name="Johansson T."/>
            <person name="Persson P."/>
            <person name="Tunlid A."/>
        </authorList>
    </citation>
    <scope>NUCLEOTIDE SEQUENCE [LARGE SCALE GENOMIC DNA]</scope>
    <source>
        <strain evidence="2 3">CBS 146.42</strain>
    </source>
</reference>
<feature type="region of interest" description="Disordered" evidence="1">
    <location>
        <begin position="214"/>
        <end position="233"/>
    </location>
</feature>
<gene>
    <name evidence="2" type="ORF">D9756_006342</name>
</gene>
<organism evidence="2 3">
    <name type="scientific">Leucocoprinus leucothites</name>
    <dbReference type="NCBI Taxonomy" id="201217"/>
    <lineage>
        <taxon>Eukaryota</taxon>
        <taxon>Fungi</taxon>
        <taxon>Dikarya</taxon>
        <taxon>Basidiomycota</taxon>
        <taxon>Agaricomycotina</taxon>
        <taxon>Agaricomycetes</taxon>
        <taxon>Agaricomycetidae</taxon>
        <taxon>Agaricales</taxon>
        <taxon>Agaricineae</taxon>
        <taxon>Agaricaceae</taxon>
        <taxon>Leucocoprinus</taxon>
    </lineage>
</organism>
<protein>
    <submittedName>
        <fullName evidence="2">Uncharacterized protein</fullName>
    </submittedName>
</protein>
<feature type="compositionally biased region" description="Polar residues" evidence="1">
    <location>
        <begin position="214"/>
        <end position="228"/>
    </location>
</feature>
<evidence type="ECO:0000256" key="1">
    <source>
        <dbReference type="SAM" id="MobiDB-lite"/>
    </source>
</evidence>
<accession>A0A8H5D533</accession>
<evidence type="ECO:0000313" key="3">
    <source>
        <dbReference type="Proteomes" id="UP000559027"/>
    </source>
</evidence>
<dbReference type="EMBL" id="JAACJO010000011">
    <property type="protein sequence ID" value="KAF5352853.1"/>
    <property type="molecule type" value="Genomic_DNA"/>
</dbReference>
<comment type="caution">
    <text evidence="2">The sequence shown here is derived from an EMBL/GenBank/DDBJ whole genome shotgun (WGS) entry which is preliminary data.</text>
</comment>
<dbReference type="AlphaFoldDB" id="A0A8H5D533"/>